<dbReference type="Proteomes" id="UP001301350">
    <property type="component" value="Unassembled WGS sequence"/>
</dbReference>
<feature type="region of interest" description="Disordered" evidence="1">
    <location>
        <begin position="678"/>
        <end position="702"/>
    </location>
</feature>
<dbReference type="Pfam" id="PF06025">
    <property type="entry name" value="DUF913"/>
    <property type="match status" value="1"/>
</dbReference>
<feature type="compositionally biased region" description="Low complexity" evidence="1">
    <location>
        <begin position="298"/>
        <end position="310"/>
    </location>
</feature>
<comment type="caution">
    <text evidence="3">The sequence shown here is derived from an EMBL/GenBank/DDBJ whole genome shotgun (WGS) entry which is preliminary data.</text>
</comment>
<proteinExistence type="predicted"/>
<feature type="region of interest" description="Disordered" evidence="1">
    <location>
        <begin position="1929"/>
        <end position="1948"/>
    </location>
</feature>
<evidence type="ECO:0000259" key="2">
    <source>
        <dbReference type="Pfam" id="PF06025"/>
    </source>
</evidence>
<evidence type="ECO:0000313" key="3">
    <source>
        <dbReference type="EMBL" id="KAK4537028.1"/>
    </source>
</evidence>
<organism evidence="3 4">
    <name type="scientific">Cyanidium caldarium</name>
    <name type="common">Red alga</name>
    <dbReference type="NCBI Taxonomy" id="2771"/>
    <lineage>
        <taxon>Eukaryota</taxon>
        <taxon>Rhodophyta</taxon>
        <taxon>Bangiophyceae</taxon>
        <taxon>Cyanidiales</taxon>
        <taxon>Cyanidiaceae</taxon>
        <taxon>Cyanidium</taxon>
    </lineage>
</organism>
<accession>A0AAV9IXI5</accession>
<dbReference type="EMBL" id="JANCYW010000010">
    <property type="protein sequence ID" value="KAK4537028.1"/>
    <property type="molecule type" value="Genomic_DNA"/>
</dbReference>
<evidence type="ECO:0000313" key="4">
    <source>
        <dbReference type="Proteomes" id="UP001301350"/>
    </source>
</evidence>
<feature type="domain" description="DUF913" evidence="2">
    <location>
        <begin position="714"/>
        <end position="809"/>
    </location>
</feature>
<feature type="compositionally biased region" description="Low complexity" evidence="1">
    <location>
        <begin position="1939"/>
        <end position="1948"/>
    </location>
</feature>
<keyword evidence="4" id="KW-1185">Reference proteome</keyword>
<protein>
    <recommendedName>
        <fullName evidence="2">DUF913 domain-containing protein</fullName>
    </recommendedName>
</protein>
<feature type="region of interest" description="Disordered" evidence="1">
    <location>
        <begin position="338"/>
        <end position="361"/>
    </location>
</feature>
<sequence length="2101" mass="226470">MEDTGRPDEWDVAGGQAWLAALVQDHRRWRPCDGDERRLQAALLQLRQALRERYGGGGTTLWWLSDGGVRAPDDAAAVIDFEQLPVSQYGYWEAFLARVHQALERQCAAMRTTTTTTSGTGGADTVDKRTTPPYSGETMCLLLEVSARVLTNLFPESRHRYPSTNLLAELLVAAAPVDLAVVRSALEVLWSLVSAPLFHKPSCGPADPTWGGAYLRPLLSALVAHHPLYDELLRHERPEHVAHPIEAGRTAGGSASLALDASSAASADDGDRAAPRVPLLLYPETGTASDSFDSGCRSSPLSEASASTAAAPPPPPRECAACGTEPTGASLLEAISRTPDARETPRSPQATAVDPDDPPETVADQMARFRQAWQERLRRMRIHNACPHLQAARCLALSIRYQALAVLLALGTAPNQRDAPPADDPHLVAHLLEVVRGDRRLSGRLDARVEPLLRRSGLRLMAAGVSALRLERPILSSLGGDLGCGWLLTAVRVALDDEAVRPGGGPSALDVEHLDLCLVTLYGSLRRERRSSSMEPRLQLMLAHTLDRMVALAGTDGVPSAVSLLLLTFFTTALQSAAVAEWPTGVVDQPAERLAPTVRQQAMARSMHAVARAPGAATTTTTTTTTTRMESVPAADAEAMQAMRTTMGTLAVSDALWMKEALRFLISVHETVGAAHQREATLRGTAPDRSVLPNGSSHPETPAFVLNDGGVRGVLRTLLSHPQRFGAAVWSLAVHTMATLMNDDPANANVFWEERVADALMQVLLSPSAPEEPHAGRLPPDADALACSLHALEAMCLRRDRLERLLHSDTASSTSLLQQLLTAVVREPLHNRQLARSVHQRGFGFANLHGIMKQDTRCRALVEQVVADEIEALTQQLPPSSVSSADVDVGYRIAAAMLLMNALLRLRTSRGVTRSVDELGVDAEHSARLLTAFRALWPLALHCARQLLGVSLCCAAADRADPAYMAITDLADQLRQQLLHAAQVMEVVELRRRFPQVLGEALQQMVAVVGMDTATTATTEWPLADMCVDRKQRFFSTTPMPRQHPSRQSSCALAGALGAVLLLMSVFGKRALWERHVRGSGSAPGERLVSDAALIHAVGCVERLCRVALARAGFEAVTVYPILLGEGGELEIEIVTAAPGSARELVGMPRAMAIFAVHTRACYKSLLCDFGLETPVADVFAGHFFALETLFATTATAAASAACREQQRGVYFVGLMSTLRALLFDSGVPRRIGRGLLCAMYARGWCAAVVRWVRSLPLNAATSPTWDADIIRALDALLDVMAVAPAAELPLLERGHQVNGAAAGVKPNAELVAVSSLLTYATVPVRLLLTSPCRHRWPRFFALRLCAVTRLLLMACSDQHVAALGLHRRLDDNLGLIRDDASLLEAEASFSATAGTLVRAGGMDQVLRMDRVRSRALQIGARRQRYATLHPSPFRERLAEALYEALRAHLAAEADGGPVWDATVLAELATLIDESLWLGRLHRELETLLLRWPRAAALWLERLGGHASVKLHRAAMEVLRHAHWSALSTSHSANTARNLTPDHVWLYAVLVRALVADSANGPDADRLLIGDHSGYLTTVPYVPRGVLTALLPKVLGRTALRRMWQYKCRLVPLPSSESLNRATVELLGSALTADADALLAALEAAVALTVAEAPSARHALGDTEIWAAVHSITNAAKAPADGAGMARRLRAWMLGAEYVRVRLYQHDVSLVVLAFETAIREAFRELTTTAAAAAALPEPCVTRAALAPLLDRLHAYHPLAMKVACLRCLREYEGGDAARKPAGGRDRSSREPRYALNVAAVPRIEQVRVPREVLQTALGQCSAAGTYAVAAAVLAYGQPLAQAVAEWLNDDSDRHSVGGEAAVEYRRWVMAALWGEDGGGGGGGEISPPVPWNFLAVRSLLAQLSAYAGAPRQWVIGVLQQVLERPAAGAASSADRHPSASASPDAHPPLVVEERLAQVVTRALVHDDTRQLTTSAIGDLLLQWYESRLGTPPATVPLLETLYQMACWNGPAVHEHGADADGRYPLLKSGSVLEGHRLRELMRALPALKGDLFEFADEPSRAVGAREAQHGRTGAADRSMPTVVWEPPLEETAAAMPMEDA</sequence>
<gene>
    <name evidence="3" type="ORF">CDCA_CDCA10G3053</name>
</gene>
<feature type="region of interest" description="Disordered" evidence="1">
    <location>
        <begin position="289"/>
        <end position="324"/>
    </location>
</feature>
<reference evidence="3 4" key="1">
    <citation type="submission" date="2022-07" db="EMBL/GenBank/DDBJ databases">
        <title>Genome-wide signatures of adaptation to extreme environments.</title>
        <authorList>
            <person name="Cho C.H."/>
            <person name="Yoon H.S."/>
        </authorList>
    </citation>
    <scope>NUCLEOTIDE SEQUENCE [LARGE SCALE GENOMIC DNA]</scope>
    <source>
        <strain evidence="3 4">DBV 063 E5</strain>
    </source>
</reference>
<dbReference type="InterPro" id="IPR010314">
    <property type="entry name" value="E3_Ub_ligase_DUF913"/>
</dbReference>
<name>A0AAV9IXI5_CYACA</name>
<evidence type="ECO:0000256" key="1">
    <source>
        <dbReference type="SAM" id="MobiDB-lite"/>
    </source>
</evidence>